<evidence type="ECO:0000256" key="6">
    <source>
        <dbReference type="PIRSR" id="PIRSR602129-50"/>
    </source>
</evidence>
<evidence type="ECO:0000313" key="9">
    <source>
        <dbReference type="Proteomes" id="UP000177870"/>
    </source>
</evidence>
<dbReference type="RefSeq" id="WP_070394664.1">
    <property type="nucleotide sequence ID" value="NZ_CP017599.1"/>
</dbReference>
<sequence>MKDTETTLTKALAIILNYLDANLKPDPKVVNYQTANDLKEKLDLTLPDEGVALEALIPIVESYLNYSVRTGSTQFFNLLFSGSSIPGIIADMVTSATNTTMHTYDVAPVATLMEIELIKKLTSLVGFNPGEGLMVTGGSNANLIGMLCGRHQVLPEAKLQGLGNHQLVAFVSDQAHYSYLKAANLLGIGIKNLVKVKSDVDGKMIPEALEAAIQQSLSEEKTPFFVGATAGTTVLGAFDPLPTLAEITRKYGLWLHVDAAWGGPVLFSEKHQHLLAGSELVDSFTWDAHKLMGVPLICSAILVKEKGLLSEACSGGGTDYLFHDDENNFYNLGTKSLQCGRRVDALKLWLCWKYYGKKGYEQLVNHLFDLANYATEYIRSCDNLELIAEPQFLNICFRYIPKDEQLDSTGLDQLNLDIRNRLFHSGTAFVNYAHYQGLVMIRLILANAELQKADLESFFHNLLDAGKLCEGVKG</sequence>
<comment type="cofactor">
    <cofactor evidence="1 6 7">
        <name>pyridoxal 5'-phosphate</name>
        <dbReference type="ChEBI" id="CHEBI:597326"/>
    </cofactor>
</comment>
<evidence type="ECO:0000256" key="3">
    <source>
        <dbReference type="ARBA" id="ARBA00022793"/>
    </source>
</evidence>
<keyword evidence="4 6" id="KW-0663">Pyridoxal phosphate</keyword>
<dbReference type="SUPFAM" id="SSF53383">
    <property type="entry name" value="PLP-dependent transferases"/>
    <property type="match status" value="1"/>
</dbReference>
<dbReference type="GO" id="GO:0004058">
    <property type="term" value="F:aromatic-L-amino-acid decarboxylase activity"/>
    <property type="evidence" value="ECO:0007669"/>
    <property type="project" value="UniProtKB-ARBA"/>
</dbReference>
<name>A0A1D8TXG4_9CYAN</name>
<dbReference type="PANTHER" id="PTHR45677">
    <property type="entry name" value="GLUTAMATE DECARBOXYLASE-RELATED"/>
    <property type="match status" value="1"/>
</dbReference>
<dbReference type="CDD" id="cd06450">
    <property type="entry name" value="DOPA_deC_like"/>
    <property type="match status" value="1"/>
</dbReference>
<reference evidence="9" key="1">
    <citation type="submission" date="2016-10" db="EMBL/GenBank/DDBJ databases">
        <title>Comparative genomics uncovers the prolific and rare metabolic potential of the cyanobacterial genus Moorea.</title>
        <authorList>
            <person name="Leao T."/>
            <person name="Castelao G."/>
            <person name="Korobeynikov A."/>
            <person name="Monroe E.A."/>
            <person name="Podell S."/>
            <person name="Glukhov E."/>
            <person name="Allen E."/>
            <person name="Gerwick W.H."/>
            <person name="Gerwick L."/>
        </authorList>
    </citation>
    <scope>NUCLEOTIDE SEQUENCE [LARGE SCALE GENOMIC DNA]</scope>
    <source>
        <strain evidence="9">PAL-8-15-08-1</strain>
    </source>
</reference>
<dbReference type="PROSITE" id="PS00392">
    <property type="entry name" value="DDC_GAD_HDC_YDC"/>
    <property type="match status" value="1"/>
</dbReference>
<proteinExistence type="inferred from homology"/>
<dbReference type="GO" id="GO:0019752">
    <property type="term" value="P:carboxylic acid metabolic process"/>
    <property type="evidence" value="ECO:0007669"/>
    <property type="project" value="InterPro"/>
</dbReference>
<protein>
    <submittedName>
        <fullName evidence="8">Glutamate decarboxylase</fullName>
    </submittedName>
</protein>
<evidence type="ECO:0000256" key="7">
    <source>
        <dbReference type="RuleBase" id="RU000382"/>
    </source>
</evidence>
<dbReference type="InterPro" id="IPR015421">
    <property type="entry name" value="PyrdxlP-dep_Trfase_major"/>
</dbReference>
<evidence type="ECO:0000256" key="5">
    <source>
        <dbReference type="ARBA" id="ARBA00023239"/>
    </source>
</evidence>
<dbReference type="Pfam" id="PF00282">
    <property type="entry name" value="Pyridoxal_deC"/>
    <property type="match status" value="1"/>
</dbReference>
<dbReference type="PANTHER" id="PTHR45677:SF8">
    <property type="entry name" value="CYSTEINE SULFINIC ACID DECARBOXYLASE"/>
    <property type="match status" value="1"/>
</dbReference>
<dbReference type="OrthoDB" id="9803665at2"/>
<evidence type="ECO:0000256" key="1">
    <source>
        <dbReference type="ARBA" id="ARBA00001933"/>
    </source>
</evidence>
<dbReference type="Proteomes" id="UP000177870">
    <property type="component" value="Chromosome"/>
</dbReference>
<dbReference type="GO" id="GO:0030170">
    <property type="term" value="F:pyridoxal phosphate binding"/>
    <property type="evidence" value="ECO:0007669"/>
    <property type="project" value="InterPro"/>
</dbReference>
<dbReference type="Gene3D" id="3.90.1150.170">
    <property type="match status" value="1"/>
</dbReference>
<organism evidence="8 9">
    <name type="scientific">Moorena producens PAL-8-15-08-1</name>
    <dbReference type="NCBI Taxonomy" id="1458985"/>
    <lineage>
        <taxon>Bacteria</taxon>
        <taxon>Bacillati</taxon>
        <taxon>Cyanobacteriota</taxon>
        <taxon>Cyanophyceae</taxon>
        <taxon>Coleofasciculales</taxon>
        <taxon>Coleofasciculaceae</taxon>
        <taxon>Moorena</taxon>
    </lineage>
</organism>
<gene>
    <name evidence="8" type="ORF">BJP34_24895</name>
</gene>
<dbReference type="InterPro" id="IPR021115">
    <property type="entry name" value="Pyridoxal-P_BS"/>
</dbReference>
<dbReference type="EMBL" id="CP017599">
    <property type="protein sequence ID" value="AOX02245.1"/>
    <property type="molecule type" value="Genomic_DNA"/>
</dbReference>
<dbReference type="STRING" id="1458985.BJP34_24895"/>
<dbReference type="GO" id="GO:0005737">
    <property type="term" value="C:cytoplasm"/>
    <property type="evidence" value="ECO:0007669"/>
    <property type="project" value="TreeGrafter"/>
</dbReference>
<dbReference type="InterPro" id="IPR015424">
    <property type="entry name" value="PyrdxlP-dep_Trfase"/>
</dbReference>
<evidence type="ECO:0000256" key="2">
    <source>
        <dbReference type="ARBA" id="ARBA00009533"/>
    </source>
</evidence>
<keyword evidence="5 7" id="KW-0456">Lyase</keyword>
<dbReference type="AlphaFoldDB" id="A0A1D8TXG4"/>
<feature type="modified residue" description="N6-(pyridoxal phosphate)lysine" evidence="6">
    <location>
        <position position="290"/>
    </location>
</feature>
<dbReference type="KEGG" id="mpro:BJP34_24895"/>
<evidence type="ECO:0000256" key="4">
    <source>
        <dbReference type="ARBA" id="ARBA00022898"/>
    </source>
</evidence>
<comment type="similarity">
    <text evidence="2 7">Belongs to the group II decarboxylase family.</text>
</comment>
<keyword evidence="3" id="KW-0210">Decarboxylase</keyword>
<accession>A0A1D8TXG4</accession>
<dbReference type="Gene3D" id="3.40.640.10">
    <property type="entry name" value="Type I PLP-dependent aspartate aminotransferase-like (Major domain)"/>
    <property type="match status" value="1"/>
</dbReference>
<dbReference type="InterPro" id="IPR002129">
    <property type="entry name" value="PyrdxlP-dep_de-COase"/>
</dbReference>
<evidence type="ECO:0000313" key="8">
    <source>
        <dbReference type="EMBL" id="AOX02245.1"/>
    </source>
</evidence>